<dbReference type="PRINTS" id="PR01374">
    <property type="entry name" value="TONBPROTEIN"/>
</dbReference>
<evidence type="ECO:0000256" key="4">
    <source>
        <dbReference type="ARBA" id="ARBA00022475"/>
    </source>
</evidence>
<name>A0ABR9PXN3_9BACT</name>
<dbReference type="Proteomes" id="UP001516472">
    <property type="component" value="Unassembled WGS sequence"/>
</dbReference>
<comment type="subcellular location">
    <subcellularLocation>
        <location evidence="1">Cell inner membrane</location>
        <topology evidence="1">Single-pass membrane protein</topology>
        <orientation evidence="1">Periplasmic side</orientation>
    </subcellularLocation>
</comment>
<evidence type="ECO:0000259" key="11">
    <source>
        <dbReference type="PROSITE" id="PS52015"/>
    </source>
</evidence>
<gene>
    <name evidence="12" type="ORF">G4177_31450</name>
</gene>
<feature type="compositionally biased region" description="Low complexity" evidence="10">
    <location>
        <begin position="107"/>
        <end position="127"/>
    </location>
</feature>
<feature type="compositionally biased region" description="Pro residues" evidence="10">
    <location>
        <begin position="90"/>
        <end position="106"/>
    </location>
</feature>
<keyword evidence="9" id="KW-0472">Membrane</keyword>
<feature type="compositionally biased region" description="Low complexity" evidence="10">
    <location>
        <begin position="63"/>
        <end position="76"/>
    </location>
</feature>
<dbReference type="Pfam" id="PF03544">
    <property type="entry name" value="TonB_C"/>
    <property type="match status" value="1"/>
</dbReference>
<keyword evidence="3" id="KW-0813">Transport</keyword>
<sequence length="255" mass="27056">MFESVIERRGLRSGRFGTGAWVSIGVHAGLLGLVLFISGHPPEPVEVEPTIVFRQPAIRKGVKQAAQPKPAAATPAAPKPKPRTDRIPRNPRPMPTTLPEPKPDTTPEPTSVADATTTDATTGTDSTEPVGDPDGDPNSTSPIGAIGVPDLPSQAPTGTDVVAFGAGMSRPQMLSGAQFGYTREAQLAGVEGVVTAKCVITAEGNVRDCRIIKGLPHMNDAVLSALYSRRYQPMTFQGRPVNVSYTFNINLRMPR</sequence>
<evidence type="ECO:0000256" key="3">
    <source>
        <dbReference type="ARBA" id="ARBA00022448"/>
    </source>
</evidence>
<evidence type="ECO:0000256" key="8">
    <source>
        <dbReference type="ARBA" id="ARBA00022989"/>
    </source>
</evidence>
<keyword evidence="5" id="KW-0997">Cell inner membrane</keyword>
<reference evidence="12 13" key="1">
    <citation type="submission" date="2020-02" db="EMBL/GenBank/DDBJ databases">
        <authorList>
            <person name="Babadi Z.K."/>
            <person name="Risdian C."/>
            <person name="Ebrahimipour G.H."/>
            <person name="Wink J."/>
        </authorList>
    </citation>
    <scope>NUCLEOTIDE SEQUENCE [LARGE SCALE GENOMIC DNA]</scope>
    <source>
        <strain evidence="12 13">ZKHCc1 1396</strain>
    </source>
</reference>
<evidence type="ECO:0000313" key="13">
    <source>
        <dbReference type="Proteomes" id="UP001516472"/>
    </source>
</evidence>
<dbReference type="InterPro" id="IPR006260">
    <property type="entry name" value="TonB/TolA_C"/>
</dbReference>
<accession>A0ABR9PXN3</accession>
<evidence type="ECO:0000313" key="12">
    <source>
        <dbReference type="EMBL" id="MBE4752685.1"/>
    </source>
</evidence>
<proteinExistence type="inferred from homology"/>
<keyword evidence="8" id="KW-1133">Transmembrane helix</keyword>
<feature type="domain" description="TonB C-terminal" evidence="11">
    <location>
        <begin position="166"/>
        <end position="255"/>
    </location>
</feature>
<dbReference type="InterPro" id="IPR051045">
    <property type="entry name" value="TonB-dependent_transducer"/>
</dbReference>
<protein>
    <submittedName>
        <fullName evidence="12">TonB family protein</fullName>
    </submittedName>
</protein>
<evidence type="ECO:0000256" key="9">
    <source>
        <dbReference type="ARBA" id="ARBA00023136"/>
    </source>
</evidence>
<evidence type="ECO:0000256" key="6">
    <source>
        <dbReference type="ARBA" id="ARBA00022692"/>
    </source>
</evidence>
<evidence type="ECO:0000256" key="1">
    <source>
        <dbReference type="ARBA" id="ARBA00004383"/>
    </source>
</evidence>
<keyword evidence="13" id="KW-1185">Reference proteome</keyword>
<comment type="caution">
    <text evidence="12">The sequence shown here is derived from an EMBL/GenBank/DDBJ whole genome shotgun (WGS) entry which is preliminary data.</text>
</comment>
<dbReference type="PANTHER" id="PTHR33446">
    <property type="entry name" value="PROTEIN TONB-RELATED"/>
    <property type="match status" value="1"/>
</dbReference>
<evidence type="ECO:0000256" key="5">
    <source>
        <dbReference type="ARBA" id="ARBA00022519"/>
    </source>
</evidence>
<keyword evidence="4" id="KW-1003">Cell membrane</keyword>
<dbReference type="PROSITE" id="PS52015">
    <property type="entry name" value="TONB_CTD"/>
    <property type="match status" value="1"/>
</dbReference>
<dbReference type="InterPro" id="IPR003538">
    <property type="entry name" value="TonB"/>
</dbReference>
<organism evidence="12 13">
    <name type="scientific">Corallococcus soli</name>
    <dbReference type="NCBI Taxonomy" id="2710757"/>
    <lineage>
        <taxon>Bacteria</taxon>
        <taxon>Pseudomonadati</taxon>
        <taxon>Myxococcota</taxon>
        <taxon>Myxococcia</taxon>
        <taxon>Myxococcales</taxon>
        <taxon>Cystobacterineae</taxon>
        <taxon>Myxococcaceae</taxon>
        <taxon>Corallococcus</taxon>
    </lineage>
</organism>
<dbReference type="Gene3D" id="3.30.1150.10">
    <property type="match status" value="1"/>
</dbReference>
<feature type="region of interest" description="Disordered" evidence="10">
    <location>
        <begin position="61"/>
        <end position="156"/>
    </location>
</feature>
<dbReference type="SUPFAM" id="SSF74653">
    <property type="entry name" value="TolA/TonB C-terminal domain"/>
    <property type="match status" value="1"/>
</dbReference>
<dbReference type="InterPro" id="IPR037682">
    <property type="entry name" value="TonB_C"/>
</dbReference>
<evidence type="ECO:0000256" key="10">
    <source>
        <dbReference type="SAM" id="MobiDB-lite"/>
    </source>
</evidence>
<evidence type="ECO:0000256" key="7">
    <source>
        <dbReference type="ARBA" id="ARBA00022927"/>
    </source>
</evidence>
<dbReference type="NCBIfam" id="TIGR01352">
    <property type="entry name" value="tonB_Cterm"/>
    <property type="match status" value="1"/>
</dbReference>
<comment type="similarity">
    <text evidence="2">Belongs to the TonB family.</text>
</comment>
<evidence type="ECO:0000256" key="2">
    <source>
        <dbReference type="ARBA" id="ARBA00006555"/>
    </source>
</evidence>
<keyword evidence="7" id="KW-0653">Protein transport</keyword>
<dbReference type="RefSeq" id="WP_193429859.1">
    <property type="nucleotide sequence ID" value="NZ_CBCSIP010000149.1"/>
</dbReference>
<keyword evidence="6" id="KW-0812">Transmembrane</keyword>
<dbReference type="EMBL" id="JAAIYO010000013">
    <property type="protein sequence ID" value="MBE4752685.1"/>
    <property type="molecule type" value="Genomic_DNA"/>
</dbReference>